<sequence length="168" mass="19903">MENYASNFCNSKGENRDLNSKDLVWYAKIEHERKHGFDSPEVKAGLAESGDLKEGDQRHIHIVVSRCQARENRHVIGVEQQQQKERTTQLSPTVNNQKMFDRDAFYRSNEQSFDNRFDYVRNREESYDYCNTLKNGTRQVYDQAIKRDQIERSKEQNLEKSQRLGMSF</sequence>
<comment type="caution">
    <text evidence="1">The sequence shown here is derived from an EMBL/GenBank/DDBJ whole genome shotgun (WGS) entry which is preliminary data.</text>
</comment>
<gene>
    <name evidence="1" type="ORF">FH603_5943</name>
</gene>
<dbReference type="EMBL" id="VFIA01000157">
    <property type="protein sequence ID" value="MBC3795405.1"/>
    <property type="molecule type" value="Genomic_DNA"/>
</dbReference>
<name>A0ABR6WFS1_9BACT</name>
<reference evidence="1 2" key="1">
    <citation type="submission" date="2019-06" db="EMBL/GenBank/DDBJ databases">
        <title>Spirosoma utsteinense sp. nov. isolated from Antarctic ice-free soils.</title>
        <authorList>
            <person name="Tahon G."/>
        </authorList>
    </citation>
    <scope>NUCLEOTIDE SEQUENCE [LARGE SCALE GENOMIC DNA]</scope>
    <source>
        <strain evidence="1 2">LMG 31447</strain>
    </source>
</reference>
<proteinExistence type="predicted"/>
<dbReference type="InterPro" id="IPR043766">
    <property type="entry name" value="BfmA-like"/>
</dbReference>
<dbReference type="Pfam" id="PF18976">
    <property type="entry name" value="DUF5712"/>
    <property type="match status" value="1"/>
</dbReference>
<evidence type="ECO:0000313" key="2">
    <source>
        <dbReference type="Proteomes" id="UP000700732"/>
    </source>
</evidence>
<evidence type="ECO:0008006" key="3">
    <source>
        <dbReference type="Google" id="ProtNLM"/>
    </source>
</evidence>
<accession>A0ABR6WFS1</accession>
<protein>
    <recommendedName>
        <fullName evidence="3">Mobilization protein</fullName>
    </recommendedName>
</protein>
<evidence type="ECO:0000313" key="1">
    <source>
        <dbReference type="EMBL" id="MBC3795405.1"/>
    </source>
</evidence>
<dbReference type="Proteomes" id="UP000700732">
    <property type="component" value="Unassembled WGS sequence"/>
</dbReference>
<organism evidence="1 2">
    <name type="scientific">Spirosoma utsteinense</name>
    <dbReference type="NCBI Taxonomy" id="2585773"/>
    <lineage>
        <taxon>Bacteria</taxon>
        <taxon>Pseudomonadati</taxon>
        <taxon>Bacteroidota</taxon>
        <taxon>Cytophagia</taxon>
        <taxon>Cytophagales</taxon>
        <taxon>Cytophagaceae</taxon>
        <taxon>Spirosoma</taxon>
    </lineage>
</organism>
<keyword evidence="2" id="KW-1185">Reference proteome</keyword>